<evidence type="ECO:0000313" key="6">
    <source>
        <dbReference type="EMBL" id="KAF2106353.1"/>
    </source>
</evidence>
<reference evidence="6" key="1">
    <citation type="journal article" date="2020" name="Stud. Mycol.">
        <title>101 Dothideomycetes genomes: a test case for predicting lifestyles and emergence of pathogens.</title>
        <authorList>
            <person name="Haridas S."/>
            <person name="Albert R."/>
            <person name="Binder M."/>
            <person name="Bloem J."/>
            <person name="Labutti K."/>
            <person name="Salamov A."/>
            <person name="Andreopoulos B."/>
            <person name="Baker S."/>
            <person name="Barry K."/>
            <person name="Bills G."/>
            <person name="Bluhm B."/>
            <person name="Cannon C."/>
            <person name="Castanera R."/>
            <person name="Culley D."/>
            <person name="Daum C."/>
            <person name="Ezra D."/>
            <person name="Gonzalez J."/>
            <person name="Henrissat B."/>
            <person name="Kuo A."/>
            <person name="Liang C."/>
            <person name="Lipzen A."/>
            <person name="Lutzoni F."/>
            <person name="Magnuson J."/>
            <person name="Mondo S."/>
            <person name="Nolan M."/>
            <person name="Ohm R."/>
            <person name="Pangilinan J."/>
            <person name="Park H.-J."/>
            <person name="Ramirez L."/>
            <person name="Alfaro M."/>
            <person name="Sun H."/>
            <person name="Tritt A."/>
            <person name="Yoshinaga Y."/>
            <person name="Zwiers L.-H."/>
            <person name="Turgeon B."/>
            <person name="Goodwin S."/>
            <person name="Spatafora J."/>
            <person name="Crous P."/>
            <person name="Grigoriev I."/>
        </authorList>
    </citation>
    <scope>NUCLEOTIDE SEQUENCE</scope>
    <source>
        <strain evidence="6">CBS 627.86</strain>
    </source>
</reference>
<keyword evidence="4" id="KW-0560">Oxidoreductase</keyword>
<dbReference type="PANTHER" id="PTHR43656:SF5">
    <property type="entry name" value="NADH:FLAVIN OXIDOREDUCTASE_NADH OXIDASE N-TERMINAL DOMAIN-CONTAINING PROTEIN"/>
    <property type="match status" value="1"/>
</dbReference>
<dbReference type="CDD" id="cd04733">
    <property type="entry name" value="OYE_like_2_FMN"/>
    <property type="match status" value="1"/>
</dbReference>
<dbReference type="InterPro" id="IPR051799">
    <property type="entry name" value="NADH_flavin_oxidoreductase"/>
</dbReference>
<dbReference type="GO" id="GO:0016491">
    <property type="term" value="F:oxidoreductase activity"/>
    <property type="evidence" value="ECO:0007669"/>
    <property type="project" value="UniProtKB-KW"/>
</dbReference>
<dbReference type="OrthoDB" id="1663137at2759"/>
<evidence type="ECO:0000256" key="1">
    <source>
        <dbReference type="ARBA" id="ARBA00005979"/>
    </source>
</evidence>
<organism evidence="6 7">
    <name type="scientific">Lophiotrema nucula</name>
    <dbReference type="NCBI Taxonomy" id="690887"/>
    <lineage>
        <taxon>Eukaryota</taxon>
        <taxon>Fungi</taxon>
        <taxon>Dikarya</taxon>
        <taxon>Ascomycota</taxon>
        <taxon>Pezizomycotina</taxon>
        <taxon>Dothideomycetes</taxon>
        <taxon>Pleosporomycetidae</taxon>
        <taxon>Pleosporales</taxon>
        <taxon>Lophiotremataceae</taxon>
        <taxon>Lophiotrema</taxon>
    </lineage>
</organism>
<keyword evidence="7" id="KW-1185">Reference proteome</keyword>
<feature type="domain" description="NADH:flavin oxidoreductase/NADH oxidase N-terminal" evidence="5">
    <location>
        <begin position="54"/>
        <end position="263"/>
    </location>
</feature>
<dbReference type="PANTHER" id="PTHR43656">
    <property type="entry name" value="BINDING OXIDOREDUCTASE, PUTATIVE (AFU_ORTHOLOGUE AFUA_2G08260)-RELATED"/>
    <property type="match status" value="1"/>
</dbReference>
<dbReference type="InterPro" id="IPR001155">
    <property type="entry name" value="OxRdtase_FMN_N"/>
</dbReference>
<name>A0A6A5YHB1_9PLEO</name>
<dbReference type="SUPFAM" id="SSF51395">
    <property type="entry name" value="FMN-linked oxidoreductases"/>
    <property type="match status" value="1"/>
</dbReference>
<dbReference type="Pfam" id="PF00724">
    <property type="entry name" value="Oxidored_FMN"/>
    <property type="match status" value="1"/>
</dbReference>
<dbReference type="Gene3D" id="3.20.20.70">
    <property type="entry name" value="Aldolase class I"/>
    <property type="match status" value="1"/>
</dbReference>
<protein>
    <recommendedName>
        <fullName evidence="5">NADH:flavin oxidoreductase/NADH oxidase N-terminal domain-containing protein</fullName>
    </recommendedName>
</protein>
<evidence type="ECO:0000256" key="2">
    <source>
        <dbReference type="ARBA" id="ARBA00022630"/>
    </source>
</evidence>
<dbReference type="EMBL" id="ML977363">
    <property type="protein sequence ID" value="KAF2106353.1"/>
    <property type="molecule type" value="Genomic_DNA"/>
</dbReference>
<proteinExistence type="inferred from homology"/>
<dbReference type="AlphaFoldDB" id="A0A6A5YHB1"/>
<evidence type="ECO:0000259" key="5">
    <source>
        <dbReference type="Pfam" id="PF00724"/>
    </source>
</evidence>
<accession>A0A6A5YHB1</accession>
<evidence type="ECO:0000256" key="4">
    <source>
        <dbReference type="ARBA" id="ARBA00023002"/>
    </source>
</evidence>
<keyword evidence="2" id="KW-0285">Flavoprotein</keyword>
<dbReference type="GO" id="GO:0010181">
    <property type="term" value="F:FMN binding"/>
    <property type="evidence" value="ECO:0007669"/>
    <property type="project" value="InterPro"/>
</dbReference>
<evidence type="ECO:0000313" key="7">
    <source>
        <dbReference type="Proteomes" id="UP000799770"/>
    </source>
</evidence>
<sequence length="463" mass="50158">MYSQRYSSSSSDPSPLAQPLHFEHADRSASNRFLKGATTEHLASWHPNDPAQSGIPTPGLVNVYRRWGEGGFGQIVTGNIMIDPTHLEERGNMIIPGDADFRGERFDAFRQLGAAGRAQGSLMVGQISHPGRLAHSRLQHDPVSASSVPVRGNLEIFKSKELLDAIFTYAPPHAASLDEVATIIDGFAHAAEFLDRAGWDGIQLQAAHGFLLSQFLSSVSNQREDNYGGSLENRIRLIIEIAAEIRKRVSPNFILGIKINSVDFQSGFSAEDAQTLCKSLETAHFDYVELSGGSVETNYAEVSGSVDGKRESTKARESFFLNFADQIVAPLSSVKAYVTGGFKTVGGMVDALRSVDGVGLVRAACQEPCLPREILAGNVTGAINRLLDDHHWGVTTVAAGAQIRQLSKDLEPFDQSIQANADSFLADFDIFLASFGKEADENNYGFMDLSQPAQPYGVQITAP</sequence>
<keyword evidence="3" id="KW-0288">FMN</keyword>
<comment type="similarity">
    <text evidence="1">Belongs to the NADH:flavin oxidoreductase/NADH oxidase family.</text>
</comment>
<gene>
    <name evidence="6" type="ORF">BDV96DRAFT_533879</name>
</gene>
<dbReference type="Proteomes" id="UP000799770">
    <property type="component" value="Unassembled WGS sequence"/>
</dbReference>
<evidence type="ECO:0000256" key="3">
    <source>
        <dbReference type="ARBA" id="ARBA00022643"/>
    </source>
</evidence>
<dbReference type="InterPro" id="IPR013785">
    <property type="entry name" value="Aldolase_TIM"/>
</dbReference>